<evidence type="ECO:0000313" key="1">
    <source>
        <dbReference type="EMBL" id="ATE82277.1"/>
    </source>
</evidence>
<evidence type="ECO:0000313" key="2">
    <source>
        <dbReference type="Proteomes" id="UP000204584"/>
    </source>
</evidence>
<evidence type="ECO:0008006" key="3">
    <source>
        <dbReference type="Google" id="ProtNLM"/>
    </source>
</evidence>
<dbReference type="Proteomes" id="UP000204584">
    <property type="component" value="Segment"/>
</dbReference>
<proteinExistence type="predicted"/>
<gene>
    <name evidence="1" type="ORF">psal_cds_1080</name>
</gene>
<sequence length="316" mass="35163">MESLYYDVRTVGGFGGLPNELLADIIERIGASDPFDAAGLCNVDPQMRMWCRVPLFDATLLPPTIQRNLDAPAVDQHGPRKVSIAEAVRARTRRDAMRTCVLYALYSLYAFMGHAGEGPVGLPVLPFDSNKTDDDWAVRLFPAMYDGRSRTFGTVYVTLPDRSVRLDRGMARVNNEYVWDPPHDQHYAAINGVLTQALIRAVVHTGSEADTPAICASVDVQRAFFDDAGLPNGHYVTSGKAAVALNVARISHIWYPWADNVETFESALKGEPIHVYDTAPWRAKWLRTVPPTKEAEDRIGSIDWPLMDRYLMLDVG</sequence>
<name>A0A291ATZ1_9VIRU</name>
<keyword evidence="2" id="KW-1185">Reference proteome</keyword>
<accession>A0A291ATZ1</accession>
<dbReference type="RefSeq" id="YP_009430116.1">
    <property type="nucleotide sequence ID" value="NC_022098.1"/>
</dbReference>
<dbReference type="EMBL" id="KC977571">
    <property type="protein sequence ID" value="ATE82277.1"/>
    <property type="molecule type" value="Genomic_DNA"/>
</dbReference>
<dbReference type="GeneID" id="34568364"/>
<organism evidence="1 2">
    <name type="scientific">Pandoravirus salinus</name>
    <dbReference type="NCBI Taxonomy" id="1349410"/>
    <lineage>
        <taxon>Viruses</taxon>
        <taxon>Pandoravirus</taxon>
    </lineage>
</organism>
<reference evidence="1 2" key="1">
    <citation type="journal article" date="2013" name="Science">
        <title>Pandoraviruses: amoeba viruses with genomes up to 2.5 Mb reaching that of parasitic eukaryotes.</title>
        <authorList>
            <person name="Philippe N."/>
            <person name="Legendre M."/>
            <person name="Doutre G."/>
            <person name="Coute Y."/>
            <person name="Poirot O."/>
            <person name="Lescot M."/>
            <person name="Arslan D."/>
            <person name="Seltzer V."/>
            <person name="Bertaux L."/>
            <person name="Bruley C."/>
            <person name="Garin J."/>
            <person name="Claverie J.M."/>
            <person name="Abergel C."/>
        </authorList>
    </citation>
    <scope>NUCLEOTIDE SEQUENCE [LARGE SCALE GENOMIC DNA]</scope>
</reference>
<dbReference type="KEGG" id="vg:34568364"/>
<protein>
    <recommendedName>
        <fullName evidence="3">F-box domain containing protein</fullName>
    </recommendedName>
</protein>